<reference evidence="2" key="1">
    <citation type="journal article" date="2020" name="Stud. Mycol.">
        <title>101 Dothideomycetes genomes: a test case for predicting lifestyles and emergence of pathogens.</title>
        <authorList>
            <person name="Haridas S."/>
            <person name="Albert R."/>
            <person name="Binder M."/>
            <person name="Bloem J."/>
            <person name="Labutti K."/>
            <person name="Salamov A."/>
            <person name="Andreopoulos B."/>
            <person name="Baker S."/>
            <person name="Barry K."/>
            <person name="Bills G."/>
            <person name="Bluhm B."/>
            <person name="Cannon C."/>
            <person name="Castanera R."/>
            <person name="Culley D."/>
            <person name="Daum C."/>
            <person name="Ezra D."/>
            <person name="Gonzalez J."/>
            <person name="Henrissat B."/>
            <person name="Kuo A."/>
            <person name="Liang C."/>
            <person name="Lipzen A."/>
            <person name="Lutzoni F."/>
            <person name="Magnuson J."/>
            <person name="Mondo S."/>
            <person name="Nolan M."/>
            <person name="Ohm R."/>
            <person name="Pangilinan J."/>
            <person name="Park H.-J."/>
            <person name="Ramirez L."/>
            <person name="Alfaro M."/>
            <person name="Sun H."/>
            <person name="Tritt A."/>
            <person name="Yoshinaga Y."/>
            <person name="Zwiers L.-H."/>
            <person name="Turgeon B."/>
            <person name="Goodwin S."/>
            <person name="Spatafora J."/>
            <person name="Crous P."/>
            <person name="Grigoriev I."/>
        </authorList>
    </citation>
    <scope>NUCLEOTIDE SEQUENCE</scope>
    <source>
        <strain evidence="2">CBS 109.77</strain>
    </source>
</reference>
<dbReference type="Proteomes" id="UP000799757">
    <property type="component" value="Unassembled WGS sequence"/>
</dbReference>
<protein>
    <submittedName>
        <fullName evidence="2">Uncharacterized protein</fullName>
    </submittedName>
</protein>
<gene>
    <name evidence="2" type="ORF">K505DRAFT_127643</name>
</gene>
<evidence type="ECO:0000313" key="3">
    <source>
        <dbReference type="Proteomes" id="UP000799757"/>
    </source>
</evidence>
<evidence type="ECO:0000313" key="2">
    <source>
        <dbReference type="EMBL" id="KAF2797894.1"/>
    </source>
</evidence>
<proteinExistence type="predicted"/>
<name>A0A6A6XNR5_9PLEO</name>
<feature type="region of interest" description="Disordered" evidence="1">
    <location>
        <begin position="152"/>
        <end position="192"/>
    </location>
</feature>
<feature type="compositionally biased region" description="Polar residues" evidence="1">
    <location>
        <begin position="182"/>
        <end position="192"/>
    </location>
</feature>
<dbReference type="EMBL" id="MU001796">
    <property type="protein sequence ID" value="KAF2797894.1"/>
    <property type="molecule type" value="Genomic_DNA"/>
</dbReference>
<dbReference type="AlphaFoldDB" id="A0A6A6XNR5"/>
<sequence length="192" mass="21062">MQSGVVCIHWGTPQLHPVPSLRSSRPRLLFPSSLCSGCSHGHLTVDLVARLRVNDTAAAWPAPTCSHLRAEARSTVPPRYSDPPSRYISPPLPSANLKLCSPSSVVLAPLQLHAARFRLHPCLAPGESQYRVRSTSTCDLIAVRAVRLQPEGLSKHHHPSSAPCSPPLQSYRYTHRPPPPLRNSQIHSQTPR</sequence>
<organism evidence="2 3">
    <name type="scientific">Melanomma pulvis-pyrius CBS 109.77</name>
    <dbReference type="NCBI Taxonomy" id="1314802"/>
    <lineage>
        <taxon>Eukaryota</taxon>
        <taxon>Fungi</taxon>
        <taxon>Dikarya</taxon>
        <taxon>Ascomycota</taxon>
        <taxon>Pezizomycotina</taxon>
        <taxon>Dothideomycetes</taxon>
        <taxon>Pleosporomycetidae</taxon>
        <taxon>Pleosporales</taxon>
        <taxon>Melanommataceae</taxon>
        <taxon>Melanomma</taxon>
    </lineage>
</organism>
<accession>A0A6A6XNR5</accession>
<evidence type="ECO:0000256" key="1">
    <source>
        <dbReference type="SAM" id="MobiDB-lite"/>
    </source>
</evidence>
<keyword evidence="3" id="KW-1185">Reference proteome</keyword>